<dbReference type="Pfam" id="PF13181">
    <property type="entry name" value="TPR_8"/>
    <property type="match status" value="2"/>
</dbReference>
<dbReference type="InterPro" id="IPR011990">
    <property type="entry name" value="TPR-like_helical_dom_sf"/>
</dbReference>
<dbReference type="SUPFAM" id="SSF47413">
    <property type="entry name" value="lambda repressor-like DNA-binding domains"/>
    <property type="match status" value="1"/>
</dbReference>
<keyword evidence="1" id="KW-0802">TPR repeat</keyword>
<dbReference type="Gene3D" id="1.25.40.10">
    <property type="entry name" value="Tetratricopeptide repeat domain"/>
    <property type="match status" value="2"/>
</dbReference>
<evidence type="ECO:0000256" key="1">
    <source>
        <dbReference type="PROSITE-ProRule" id="PRU00339"/>
    </source>
</evidence>
<keyword evidence="3" id="KW-1185">Reference proteome</keyword>
<reference evidence="2 3" key="1">
    <citation type="submission" date="2016-11" db="EMBL/GenBank/DDBJ databases">
        <authorList>
            <person name="Jaros S."/>
            <person name="Januszkiewicz K."/>
            <person name="Wedrychowicz H."/>
        </authorList>
    </citation>
    <scope>NUCLEOTIDE SEQUENCE [LARGE SCALE GENOMIC DNA]</scope>
    <source>
        <strain evidence="2 3">DSM 13106</strain>
    </source>
</reference>
<dbReference type="GO" id="GO:0003677">
    <property type="term" value="F:DNA binding"/>
    <property type="evidence" value="ECO:0007669"/>
    <property type="project" value="InterPro"/>
</dbReference>
<proteinExistence type="predicted"/>
<dbReference type="InterPro" id="IPR010982">
    <property type="entry name" value="Lambda_DNA-bd_dom_sf"/>
</dbReference>
<evidence type="ECO:0000313" key="2">
    <source>
        <dbReference type="EMBL" id="SHH94072.1"/>
    </source>
</evidence>
<feature type="repeat" description="TPR" evidence="1">
    <location>
        <begin position="247"/>
        <end position="280"/>
    </location>
</feature>
<evidence type="ECO:0000313" key="3">
    <source>
        <dbReference type="Proteomes" id="UP000184389"/>
    </source>
</evidence>
<dbReference type="SUPFAM" id="SSF48452">
    <property type="entry name" value="TPR-like"/>
    <property type="match status" value="2"/>
</dbReference>
<sequence length="440" mass="52081">MENQGKITIGQNLKKIRKELGLKQYEITGGEITRNLISIIENDKTPLYETNARIISENMNSIMEERGLDIYIEPEDILNPERYEAKKKADLYIENFKTKLNEKNFEIESKELQEIELFLNHWNLNDKKAKIYELLGDIYYYSHDFDKEFIYLTKALECAFMLPNRKNNYKILSKLISNCINTEKYKEALRLGNFGLSSQKNMPEKVKGIFHYNNALAYENLEKFDSSIEELNIAKKHIEDINSKLFIKMLVLEGICYSNKKEYDKALNTYNQAIDIFNLEKKHDEIYLVYANIVDLFVEKKDVDKVAEYLNTISKHISNIDENSPYLARVFFSISDGFFFLKNYASAEECLKKSLYLAEKNNEKNLYEQYLLKLFNFYVKENEKEKIYKLKDKLSEEILNISVDEKLSLFLNLILYYLEHNDIDLAKQLVQELLKKEVRK</sequence>
<dbReference type="SMART" id="SM00028">
    <property type="entry name" value="TPR"/>
    <property type="match status" value="4"/>
</dbReference>
<dbReference type="Proteomes" id="UP000184389">
    <property type="component" value="Unassembled WGS sequence"/>
</dbReference>
<dbReference type="STRING" id="1123281.SAMN02745180_01441"/>
<gene>
    <name evidence="2" type="ORF">SAMN02745180_01441</name>
</gene>
<organism evidence="2 3">
    <name type="scientific">Sporanaerobacter acetigenes DSM 13106</name>
    <dbReference type="NCBI Taxonomy" id="1123281"/>
    <lineage>
        <taxon>Bacteria</taxon>
        <taxon>Bacillati</taxon>
        <taxon>Bacillota</taxon>
        <taxon>Tissierellia</taxon>
        <taxon>Tissierellales</taxon>
        <taxon>Sporanaerobacteraceae</taxon>
        <taxon>Sporanaerobacter</taxon>
    </lineage>
</organism>
<dbReference type="EMBL" id="FQXR01000006">
    <property type="protein sequence ID" value="SHH94072.1"/>
    <property type="molecule type" value="Genomic_DNA"/>
</dbReference>
<name>A0A1M5X3A7_9FIRM</name>
<accession>A0A1M5X3A7</accession>
<dbReference type="OrthoDB" id="1706248at2"/>
<protein>
    <submittedName>
        <fullName evidence="2">Tetratricopeptide repeat-containing protein</fullName>
    </submittedName>
</protein>
<dbReference type="RefSeq" id="WP_072744126.1">
    <property type="nucleotide sequence ID" value="NZ_FQXR01000006.1"/>
</dbReference>
<dbReference type="InterPro" id="IPR019734">
    <property type="entry name" value="TPR_rpt"/>
</dbReference>
<dbReference type="PROSITE" id="PS50005">
    <property type="entry name" value="TPR"/>
    <property type="match status" value="1"/>
</dbReference>
<dbReference type="AlphaFoldDB" id="A0A1M5X3A7"/>